<reference evidence="1 2" key="1">
    <citation type="submission" date="2019-06" db="EMBL/GenBank/DDBJ databases">
        <title>Sequencing the genomes of 1000 actinobacteria strains.</title>
        <authorList>
            <person name="Klenk H.-P."/>
        </authorList>
    </citation>
    <scope>NUCLEOTIDE SEQUENCE [LARGE SCALE GENOMIC DNA]</scope>
    <source>
        <strain evidence="1 2">DSM 18082</strain>
    </source>
</reference>
<dbReference type="Proteomes" id="UP000319514">
    <property type="component" value="Unassembled WGS sequence"/>
</dbReference>
<comment type="caution">
    <text evidence="1">The sequence shown here is derived from an EMBL/GenBank/DDBJ whole genome shotgun (WGS) entry which is preliminary data.</text>
</comment>
<name>A0A542ZKT0_9MICO</name>
<dbReference type="RefSeq" id="WP_141788793.1">
    <property type="nucleotide sequence ID" value="NZ_BAAAKX010000007.1"/>
</dbReference>
<proteinExistence type="predicted"/>
<keyword evidence="2" id="KW-1185">Reference proteome</keyword>
<dbReference type="AlphaFoldDB" id="A0A542ZKT0"/>
<sequence>MRVSNDGASLLRVFAARQIATAISEAEFVDHAEAPVVAHERLTTRRFDQAPVTQDGRLVGWVSTSTLKAANNVKSVLRPLSRSALVSGQSPISQVLELLAKDGFVFVVGEGGIDGFVTPSDLDRHAVRSHFYLLVAGIELLLAEAVRTAVHPDVVLARVHGDVRARWEAAYAANSETSPVEYLYLQDLAELFLSHSAEGASPWGKGLRDKLTAICQFRPTVMHPARPLMSGRNASQLATLSRAAEEVSTALATLTSVSSIP</sequence>
<dbReference type="InterPro" id="IPR046342">
    <property type="entry name" value="CBS_dom_sf"/>
</dbReference>
<organism evidence="1 2">
    <name type="scientific">Oryzihumus leptocrescens</name>
    <dbReference type="NCBI Taxonomy" id="297536"/>
    <lineage>
        <taxon>Bacteria</taxon>
        <taxon>Bacillati</taxon>
        <taxon>Actinomycetota</taxon>
        <taxon>Actinomycetes</taxon>
        <taxon>Micrococcales</taxon>
        <taxon>Intrasporangiaceae</taxon>
        <taxon>Oryzihumus</taxon>
    </lineage>
</organism>
<gene>
    <name evidence="1" type="ORF">FB474_2356</name>
</gene>
<evidence type="ECO:0000313" key="1">
    <source>
        <dbReference type="EMBL" id="TQL60954.1"/>
    </source>
</evidence>
<dbReference type="Gene3D" id="3.10.580.10">
    <property type="entry name" value="CBS-domain"/>
    <property type="match status" value="1"/>
</dbReference>
<evidence type="ECO:0000313" key="2">
    <source>
        <dbReference type="Proteomes" id="UP000319514"/>
    </source>
</evidence>
<dbReference type="SUPFAM" id="SSF54631">
    <property type="entry name" value="CBS-domain pair"/>
    <property type="match status" value="1"/>
</dbReference>
<protein>
    <submittedName>
        <fullName evidence="1">CBS domain protein</fullName>
    </submittedName>
</protein>
<accession>A0A542ZKT0</accession>
<dbReference type="EMBL" id="VFOQ01000001">
    <property type="protein sequence ID" value="TQL60954.1"/>
    <property type="molecule type" value="Genomic_DNA"/>
</dbReference>
<dbReference type="OrthoDB" id="5194245at2"/>